<dbReference type="GO" id="GO:0004497">
    <property type="term" value="F:monooxygenase activity"/>
    <property type="evidence" value="ECO:0007669"/>
    <property type="project" value="UniProtKB-KW"/>
</dbReference>
<dbReference type="PROSITE" id="PS51314">
    <property type="entry name" value="VPS37_C"/>
    <property type="match status" value="1"/>
</dbReference>
<keyword evidence="6" id="KW-0479">Metal-binding</keyword>
<evidence type="ECO:0000313" key="24">
    <source>
        <dbReference type="Proteomes" id="UP000054988"/>
    </source>
</evidence>
<evidence type="ECO:0000256" key="3">
    <source>
        <dbReference type="ARBA" id="ARBA00007617"/>
    </source>
</evidence>
<comment type="function">
    <text evidence="19">Lytic polysaccharide monooxygenase (LMPO) that depolymerizes crystalline and amorphous polysaccharides via the oxidation of scissile alpha- or beta-(1-4)-glycosidic bonds, yielding C1 and/or C4 oxidation products. Catalysis by LPMOs requires the reduction of the active-site copper from Cu(II) to Cu(I) by a reducing agent and H(2)O(2) or O(2) as a cosubstrate.</text>
</comment>
<dbReference type="Pfam" id="PF00734">
    <property type="entry name" value="CBM_1"/>
    <property type="match status" value="1"/>
</dbReference>
<evidence type="ECO:0000256" key="12">
    <source>
        <dbReference type="ARBA" id="ARBA00023008"/>
    </source>
</evidence>
<evidence type="ECO:0000256" key="8">
    <source>
        <dbReference type="ARBA" id="ARBA00022753"/>
    </source>
</evidence>
<feature type="domain" description="VPS37 C-terminal" evidence="22">
    <location>
        <begin position="90"/>
        <end position="192"/>
    </location>
</feature>
<comment type="similarity">
    <text evidence="3">Belongs to the VPS37 family.</text>
</comment>
<dbReference type="GO" id="GO:0030245">
    <property type="term" value="P:cellulose catabolic process"/>
    <property type="evidence" value="ECO:0007669"/>
    <property type="project" value="UniProtKB-UniRule"/>
</dbReference>
<evidence type="ECO:0000256" key="11">
    <source>
        <dbReference type="ARBA" id="ARBA00023002"/>
    </source>
</evidence>
<evidence type="ECO:0000256" key="17">
    <source>
        <dbReference type="ARBA" id="ARBA00044502"/>
    </source>
</evidence>
<keyword evidence="15 19" id="KW-0119">Carbohydrate metabolism</keyword>
<dbReference type="InterPro" id="IPR049892">
    <property type="entry name" value="AA9"/>
</dbReference>
<keyword evidence="16 19" id="KW-0624">Polysaccharide degradation</keyword>
<dbReference type="SUPFAM" id="SSF57180">
    <property type="entry name" value="Cellulose-binding domain"/>
    <property type="match status" value="1"/>
</dbReference>
<evidence type="ECO:0000256" key="10">
    <source>
        <dbReference type="ARBA" id="ARBA00023001"/>
    </source>
</evidence>
<accession>A0A0W0FUH4</accession>
<dbReference type="GO" id="GO:0046872">
    <property type="term" value="F:metal ion binding"/>
    <property type="evidence" value="ECO:0007669"/>
    <property type="project" value="UniProtKB-KW"/>
</dbReference>
<evidence type="ECO:0000259" key="21">
    <source>
        <dbReference type="PROSITE" id="PS51164"/>
    </source>
</evidence>
<evidence type="ECO:0000256" key="9">
    <source>
        <dbReference type="ARBA" id="ARBA00022927"/>
    </source>
</evidence>
<evidence type="ECO:0000256" key="13">
    <source>
        <dbReference type="ARBA" id="ARBA00023033"/>
    </source>
</evidence>
<reference evidence="23 24" key="1">
    <citation type="submission" date="2015-12" db="EMBL/GenBank/DDBJ databases">
        <title>Draft genome sequence of Moniliophthora roreri, the causal agent of frosty pod rot of cacao.</title>
        <authorList>
            <person name="Aime M.C."/>
            <person name="Diaz-Valderrama J.R."/>
            <person name="Kijpornyongpan T."/>
            <person name="Phillips-Mora W."/>
        </authorList>
    </citation>
    <scope>NUCLEOTIDE SEQUENCE [LARGE SCALE GENOMIC DNA]</scope>
    <source>
        <strain evidence="23 24">MCA 2952</strain>
    </source>
</reference>
<comment type="subcellular location">
    <subcellularLocation>
        <location evidence="1">Endosome</location>
    </subcellularLocation>
    <subcellularLocation>
        <location evidence="2 19">Secreted</location>
    </subcellularLocation>
</comment>
<dbReference type="InterPro" id="IPR000254">
    <property type="entry name" value="CBD"/>
</dbReference>
<dbReference type="EMBL" id="LATX01001621">
    <property type="protein sequence ID" value="KTB39993.1"/>
    <property type="molecule type" value="Genomic_DNA"/>
</dbReference>
<dbReference type="eggNOG" id="ENOG502SJGH">
    <property type="taxonomic scope" value="Eukaryota"/>
</dbReference>
<evidence type="ECO:0000256" key="4">
    <source>
        <dbReference type="ARBA" id="ARBA00022448"/>
    </source>
</evidence>
<dbReference type="InterPro" id="IPR029012">
    <property type="entry name" value="Helix_hairpin_bin_sf"/>
</dbReference>
<evidence type="ECO:0000256" key="18">
    <source>
        <dbReference type="PROSITE-ProRule" id="PRU00646"/>
    </source>
</evidence>
<evidence type="ECO:0000256" key="5">
    <source>
        <dbReference type="ARBA" id="ARBA00022525"/>
    </source>
</evidence>
<comment type="similarity">
    <text evidence="17">Belongs to the polysaccharide monooxygenase AA9 family.</text>
</comment>
<dbReference type="Gene3D" id="2.70.50.70">
    <property type="match status" value="1"/>
</dbReference>
<keyword evidence="5 19" id="KW-0964">Secreted</keyword>
<dbReference type="GO" id="GO:0008810">
    <property type="term" value="F:cellulase activity"/>
    <property type="evidence" value="ECO:0007669"/>
    <property type="project" value="UniProtKB-UniRule"/>
</dbReference>
<dbReference type="InterPro" id="IPR009851">
    <property type="entry name" value="Mod_r"/>
</dbReference>
<keyword evidence="4 18" id="KW-0813">Transport</keyword>
<dbReference type="InterPro" id="IPR005103">
    <property type="entry name" value="AA9_LPMO"/>
</dbReference>
<evidence type="ECO:0000256" key="1">
    <source>
        <dbReference type="ARBA" id="ARBA00004177"/>
    </source>
</evidence>
<evidence type="ECO:0000256" key="15">
    <source>
        <dbReference type="ARBA" id="ARBA00023277"/>
    </source>
</evidence>
<dbReference type="EC" id="1.14.99.56" evidence="19"/>
<dbReference type="AlphaFoldDB" id="A0A0W0FUH4"/>
<feature type="domain" description="CBM1" evidence="21">
    <location>
        <begin position="418"/>
        <end position="466"/>
    </location>
</feature>
<evidence type="ECO:0000256" key="16">
    <source>
        <dbReference type="ARBA" id="ARBA00023326"/>
    </source>
</evidence>
<dbReference type="Gene3D" id="1.10.287.660">
    <property type="entry name" value="Helix hairpin bin"/>
    <property type="match status" value="1"/>
</dbReference>
<keyword evidence="9 18" id="KW-0653">Protein transport</keyword>
<dbReference type="GO" id="GO:0005576">
    <property type="term" value="C:extracellular region"/>
    <property type="evidence" value="ECO:0007669"/>
    <property type="project" value="UniProtKB-SubCell"/>
</dbReference>
<organism evidence="23 24">
    <name type="scientific">Moniliophthora roreri</name>
    <name type="common">Frosty pod rot fungus</name>
    <name type="synonym">Monilia roreri</name>
    <dbReference type="NCBI Taxonomy" id="221103"/>
    <lineage>
        <taxon>Eukaryota</taxon>
        <taxon>Fungi</taxon>
        <taxon>Dikarya</taxon>
        <taxon>Basidiomycota</taxon>
        <taxon>Agaricomycotina</taxon>
        <taxon>Agaricomycetes</taxon>
        <taxon>Agaricomycetidae</taxon>
        <taxon>Agaricales</taxon>
        <taxon>Marasmiineae</taxon>
        <taxon>Marasmiaceae</taxon>
        <taxon>Moniliophthora</taxon>
    </lineage>
</organism>
<dbReference type="SMART" id="SM00236">
    <property type="entry name" value="fCBD"/>
    <property type="match status" value="1"/>
</dbReference>
<evidence type="ECO:0000256" key="14">
    <source>
        <dbReference type="ARBA" id="ARBA00023157"/>
    </source>
</evidence>
<comment type="caution">
    <text evidence="23">The sequence shown here is derived from an EMBL/GenBank/DDBJ whole genome shotgun (WGS) entry which is preliminary data.</text>
</comment>
<comment type="domain">
    <text evidence="19">Has a modular structure: an endo-beta-1,4-glucanase catalytic module at the N-terminus, a linker rich in serines and threonines, and a C-terminal carbohydrate-binding module (CBM).</text>
</comment>
<comment type="catalytic activity">
    <reaction evidence="19">
        <text>[(1-&gt;4)-beta-D-glucosyl]n+m + reduced acceptor + O2 = 4-dehydro-beta-D-glucosyl-[(1-&gt;4)-beta-D-glucosyl]n-1 + [(1-&gt;4)-beta-D-glucosyl]m + acceptor + H2O.</text>
        <dbReference type="EC" id="1.14.99.56"/>
    </reaction>
</comment>
<dbReference type="GO" id="GO:0015031">
    <property type="term" value="P:protein transport"/>
    <property type="evidence" value="ECO:0007669"/>
    <property type="project" value="UniProtKB-UniRule"/>
</dbReference>
<keyword evidence="12" id="KW-0186">Copper</keyword>
<dbReference type="CDD" id="cd21175">
    <property type="entry name" value="LPMO_AA9"/>
    <property type="match status" value="1"/>
</dbReference>
<keyword evidence="11" id="KW-0560">Oxidoreductase</keyword>
<dbReference type="InterPro" id="IPR035971">
    <property type="entry name" value="CBD_sf"/>
</dbReference>
<keyword evidence="14 19" id="KW-1015">Disulfide bond</keyword>
<dbReference type="Pfam" id="PF03443">
    <property type="entry name" value="AA9"/>
    <property type="match status" value="1"/>
</dbReference>
<dbReference type="PANTHER" id="PTHR33353:SF17">
    <property type="entry name" value="ENDO-BETA-1,4-GLUCANASE D"/>
    <property type="match status" value="1"/>
</dbReference>
<dbReference type="GO" id="GO:0000813">
    <property type="term" value="C:ESCRT I complex"/>
    <property type="evidence" value="ECO:0007669"/>
    <property type="project" value="UniProtKB-ARBA"/>
</dbReference>
<evidence type="ECO:0000256" key="6">
    <source>
        <dbReference type="ARBA" id="ARBA00022723"/>
    </source>
</evidence>
<keyword evidence="10 19" id="KW-0136">Cellulose degradation</keyword>
<protein>
    <recommendedName>
        <fullName evidence="19">AA9 family lytic polysaccharide monooxygenase</fullName>
        <ecNumber evidence="19">1.14.99.56</ecNumber>
    </recommendedName>
    <alternativeName>
        <fullName evidence="19">Endo-beta-1,4-glucanase</fullName>
    </alternativeName>
    <alternativeName>
        <fullName evidence="19">Glycosyl hydrolase 61 family protein</fullName>
    </alternativeName>
</protein>
<name>A0A0W0FUH4_MONRR</name>
<evidence type="ECO:0000256" key="19">
    <source>
        <dbReference type="RuleBase" id="RU368122"/>
    </source>
</evidence>
<evidence type="ECO:0000256" key="7">
    <source>
        <dbReference type="ARBA" id="ARBA00022729"/>
    </source>
</evidence>
<keyword evidence="8" id="KW-0967">Endosome</keyword>
<gene>
    <name evidence="23" type="ORF">WG66_7463</name>
</gene>
<keyword evidence="13" id="KW-0503">Monooxygenase</keyword>
<dbReference type="GO" id="GO:0030248">
    <property type="term" value="F:cellulose binding"/>
    <property type="evidence" value="ECO:0007669"/>
    <property type="project" value="UniProtKB-UniRule"/>
</dbReference>
<evidence type="ECO:0000256" key="20">
    <source>
        <dbReference type="SAM" id="MobiDB-lite"/>
    </source>
</evidence>
<dbReference type="PANTHER" id="PTHR33353">
    <property type="entry name" value="PUTATIVE (AFU_ORTHOLOGUE AFUA_1G12560)-RELATED"/>
    <property type="match status" value="1"/>
</dbReference>
<evidence type="ECO:0000259" key="22">
    <source>
        <dbReference type="PROSITE" id="PS51314"/>
    </source>
</evidence>
<dbReference type="PROSITE" id="PS51164">
    <property type="entry name" value="CBM1_2"/>
    <property type="match status" value="1"/>
</dbReference>
<keyword evidence="7" id="KW-0732">Signal</keyword>
<dbReference type="Proteomes" id="UP000054988">
    <property type="component" value="Unassembled WGS sequence"/>
</dbReference>
<feature type="region of interest" description="Disordered" evidence="20">
    <location>
        <begin position="392"/>
        <end position="417"/>
    </location>
</feature>
<evidence type="ECO:0000313" key="23">
    <source>
        <dbReference type="EMBL" id="KTB39993.1"/>
    </source>
</evidence>
<sequence length="599" mass="65090">MSSDISTPFTNDFPELAHLSRQDLEDLLNDHTYFQAIFHSLPRVKAMYEAQADLGMANETIAKNNLSTQDSLYALRAETQAAFDEAKALEARWKDLEKEQRDIYQRFTPQFLLMRLRHSTTAQDDASEALASAFIHQQPSEPGSGTSTPAGKDIDEFIKEFKELRKELYVNGASQGHLVGIRVPDYDGPIMDVNSNDIICNGGINPYHQPVSQTVIKVPAGAQLTAEWHHTLNGATPGDAADPIDASHKGPLIVYLAQVGSATQTSVTGLKWFKIYEDGLSGGTWGVDRLVANKGKMSFTIPSCIPAGQYLLRVEIIALHGASSYPGAQFYMECAQLEITGGGNTSPANIVSFPGAYKGSDPGITINIYQNLQSYKIPGPSVFSCSGNNTPVTTGGGSSPNPTTSAPSTPTTSAPSSGTVAQWGQCGGIGYNGPTTCVSPYKYTGPTICMGPNVYYKFGDLFSRCLPEEFCHDYLLTLLMMLHFCLNDYSKQTQMAQLSIDITEAAILILRWGIRHEVEMAEAKGLLSYLRVSTVTGHRKVLNIQGYGLSTGKVEAAPRSKWIMFHNSFNPLLKVFVGFDSEVGPSADRGYSDATTIPL</sequence>
<evidence type="ECO:0000256" key="2">
    <source>
        <dbReference type="ARBA" id="ARBA00004613"/>
    </source>
</evidence>
<proteinExistence type="inferred from homology"/>